<evidence type="ECO:0000313" key="3">
    <source>
        <dbReference type="EMBL" id="UYB37549.1"/>
    </source>
</evidence>
<evidence type="ECO:0000256" key="2">
    <source>
        <dbReference type="SAM" id="Phobius"/>
    </source>
</evidence>
<dbReference type="EMBL" id="CP106856">
    <property type="protein sequence ID" value="UYB37549.1"/>
    <property type="molecule type" value="Genomic_DNA"/>
</dbReference>
<proteinExistence type="predicted"/>
<dbReference type="Proteomes" id="UP001063368">
    <property type="component" value="Chromosome"/>
</dbReference>
<feature type="transmembrane region" description="Helical" evidence="2">
    <location>
        <begin position="309"/>
        <end position="328"/>
    </location>
</feature>
<keyword evidence="4" id="KW-1185">Reference proteome</keyword>
<feature type="transmembrane region" description="Helical" evidence="2">
    <location>
        <begin position="281"/>
        <end position="303"/>
    </location>
</feature>
<accession>A0ABY6FWD2</accession>
<feature type="region of interest" description="Disordered" evidence="1">
    <location>
        <begin position="1"/>
        <end position="23"/>
    </location>
</feature>
<feature type="transmembrane region" description="Helical" evidence="2">
    <location>
        <begin position="27"/>
        <end position="48"/>
    </location>
</feature>
<keyword evidence="2" id="KW-1133">Transmembrane helix</keyword>
<reference evidence="3" key="1">
    <citation type="submission" date="2022-09" db="EMBL/GenBank/DDBJ databases">
        <authorList>
            <person name="Li D."/>
            <person name="Cheng J."/>
            <person name="Li Y."/>
        </authorList>
    </citation>
    <scope>NUCLEOTIDE SEQUENCE</scope>
    <source>
        <strain evidence="3">DL</strain>
    </source>
</reference>
<name>A0ABY6FWD2_9MICC</name>
<feature type="transmembrane region" description="Helical" evidence="2">
    <location>
        <begin position="253"/>
        <end position="274"/>
    </location>
</feature>
<evidence type="ECO:0000256" key="1">
    <source>
        <dbReference type="SAM" id="MobiDB-lite"/>
    </source>
</evidence>
<feature type="transmembrane region" description="Helical" evidence="2">
    <location>
        <begin position="364"/>
        <end position="384"/>
    </location>
</feature>
<keyword evidence="2" id="KW-0812">Transmembrane</keyword>
<keyword evidence="2" id="KW-0472">Membrane</keyword>
<dbReference type="RefSeq" id="WP_263128943.1">
    <property type="nucleotide sequence ID" value="NZ_CP106856.1"/>
</dbReference>
<gene>
    <name evidence="3" type="ORF">N9A08_07935</name>
</gene>
<protein>
    <recommendedName>
        <fullName evidence="5">Integral membrane protein</fullName>
    </recommendedName>
</protein>
<evidence type="ECO:0000313" key="4">
    <source>
        <dbReference type="Proteomes" id="UP001063368"/>
    </source>
</evidence>
<sequence>MTPSTRYSPPPEPTVKPGSGQRWRGPVSTVLGILAGLALVAAVIAGYAGSLVSSTDRYVATVGPVIQDPAVQADLSGQISDQITSRMDISSTIQDEVAQRSDTRAAQGLASVLGPRIAERTNNLVEQTVSKAVASQAFAVMWTDANRAAHQVLVRALEDEPGGVASIAGNGDVSISTTAMISEAKSRLLAQGVAAASAIPDDAGQDYTVFSAPGLASALSALDTLGRVSAVLPWAALLLAAGAVLAAPRGRRIRSGIVLSLAGGGAALAAALALRVVEQGIVNAAGGSAVSPEAAAAVSGAFLEPLSGALRSVLVLALLAVGVLYAAGHPSRWSGWALRHLRICQGTAAALTVLVLFLPGLAPGIVLGVAAVMVAVIVVLEVMARTQRTPALA</sequence>
<evidence type="ECO:0008006" key="5">
    <source>
        <dbReference type="Google" id="ProtNLM"/>
    </source>
</evidence>
<organism evidence="3 4">
    <name type="scientific">Arthrobacter koreensis</name>
    <dbReference type="NCBI Taxonomy" id="199136"/>
    <lineage>
        <taxon>Bacteria</taxon>
        <taxon>Bacillati</taxon>
        <taxon>Actinomycetota</taxon>
        <taxon>Actinomycetes</taxon>
        <taxon>Micrococcales</taxon>
        <taxon>Micrococcaceae</taxon>
        <taxon>Arthrobacter</taxon>
    </lineage>
</organism>